<dbReference type="CDD" id="cd02022">
    <property type="entry name" value="DPCK"/>
    <property type="match status" value="1"/>
</dbReference>
<evidence type="ECO:0000256" key="7">
    <source>
        <dbReference type="ARBA" id="ARBA00022993"/>
    </source>
</evidence>
<evidence type="ECO:0000256" key="9">
    <source>
        <dbReference type="NCBIfam" id="TIGR00152"/>
    </source>
</evidence>
<dbReference type="GO" id="GO:0004140">
    <property type="term" value="F:dephospho-CoA kinase activity"/>
    <property type="evidence" value="ECO:0007669"/>
    <property type="project" value="UniProtKB-UniRule"/>
</dbReference>
<dbReference type="GO" id="GO:0005524">
    <property type="term" value="F:ATP binding"/>
    <property type="evidence" value="ECO:0007669"/>
    <property type="project" value="UniProtKB-UniRule"/>
</dbReference>
<dbReference type="Pfam" id="PF01121">
    <property type="entry name" value="CoaE"/>
    <property type="match status" value="1"/>
</dbReference>
<evidence type="ECO:0000313" key="11">
    <source>
        <dbReference type="Proteomes" id="UP000195043"/>
    </source>
</evidence>
<dbReference type="GO" id="GO:0005737">
    <property type="term" value="C:cytoplasm"/>
    <property type="evidence" value="ECO:0007669"/>
    <property type="project" value="UniProtKB-SubCell"/>
</dbReference>
<dbReference type="FunFam" id="3.40.50.300:FF:000991">
    <property type="entry name" value="Dephospho-CoA kinase"/>
    <property type="match status" value="1"/>
</dbReference>
<dbReference type="SUPFAM" id="SSF52540">
    <property type="entry name" value="P-loop containing nucleoside triphosphate hydrolases"/>
    <property type="match status" value="1"/>
</dbReference>
<comment type="pathway">
    <text evidence="8">Cofactor biosynthesis; coenzyme A biosynthesis; CoA from (R)-pantothenate: step 5/5.</text>
</comment>
<dbReference type="InterPro" id="IPR001977">
    <property type="entry name" value="Depp_CoAkinase"/>
</dbReference>
<dbReference type="GO" id="GO:0015937">
    <property type="term" value="P:coenzyme A biosynthetic process"/>
    <property type="evidence" value="ECO:0007669"/>
    <property type="project" value="UniProtKB-UniRule"/>
</dbReference>
<accession>A0A242A5W7</accession>
<dbReference type="NCBIfam" id="TIGR00152">
    <property type="entry name" value="dephospho-CoA kinase"/>
    <property type="match status" value="1"/>
</dbReference>
<protein>
    <recommendedName>
        <fullName evidence="8 9">Dephospho-CoA kinase</fullName>
        <ecNumber evidence="8 9">2.7.1.24</ecNumber>
    </recommendedName>
    <alternativeName>
        <fullName evidence="8">Dephosphocoenzyme A kinase</fullName>
    </alternativeName>
</protein>
<evidence type="ECO:0000313" key="10">
    <source>
        <dbReference type="EMBL" id="OTN76309.1"/>
    </source>
</evidence>
<gene>
    <name evidence="8" type="primary">coaE</name>
    <name evidence="10" type="ORF">A5886_001386</name>
</gene>
<name>A0A242A5W7_9ENTE</name>
<dbReference type="PANTHER" id="PTHR10695:SF46">
    <property type="entry name" value="BIFUNCTIONAL COENZYME A SYNTHASE-RELATED"/>
    <property type="match status" value="1"/>
</dbReference>
<keyword evidence="3 8" id="KW-0808">Transferase</keyword>
<comment type="function">
    <text evidence="8">Catalyzes the phosphorylation of the 3'-hydroxyl group of dephosphocoenzyme A to form coenzyme A.</text>
</comment>
<dbReference type="OrthoDB" id="9812943at2"/>
<evidence type="ECO:0000256" key="2">
    <source>
        <dbReference type="ARBA" id="ARBA00022490"/>
    </source>
</evidence>
<evidence type="ECO:0000256" key="5">
    <source>
        <dbReference type="ARBA" id="ARBA00022777"/>
    </source>
</evidence>
<dbReference type="Proteomes" id="UP000195043">
    <property type="component" value="Unassembled WGS sequence"/>
</dbReference>
<comment type="similarity">
    <text evidence="1 8">Belongs to the CoaE family.</text>
</comment>
<dbReference type="PANTHER" id="PTHR10695">
    <property type="entry name" value="DEPHOSPHO-COA KINASE-RELATED"/>
    <property type="match status" value="1"/>
</dbReference>
<evidence type="ECO:0000256" key="8">
    <source>
        <dbReference type="HAMAP-Rule" id="MF_00376"/>
    </source>
</evidence>
<comment type="caution">
    <text evidence="10">The sequence shown here is derived from an EMBL/GenBank/DDBJ whole genome shotgun (WGS) entry which is preliminary data.</text>
</comment>
<feature type="binding site" evidence="8">
    <location>
        <begin position="12"/>
        <end position="17"/>
    </location>
    <ligand>
        <name>ATP</name>
        <dbReference type="ChEBI" id="CHEBI:30616"/>
    </ligand>
</feature>
<keyword evidence="4 8" id="KW-0547">Nucleotide-binding</keyword>
<keyword evidence="7 8" id="KW-0173">Coenzyme A biosynthesis</keyword>
<evidence type="ECO:0000256" key="4">
    <source>
        <dbReference type="ARBA" id="ARBA00022741"/>
    </source>
</evidence>
<dbReference type="InterPro" id="IPR027417">
    <property type="entry name" value="P-loop_NTPase"/>
</dbReference>
<comment type="subcellular location">
    <subcellularLocation>
        <location evidence="8">Cytoplasm</location>
    </subcellularLocation>
</comment>
<keyword evidence="6 8" id="KW-0067">ATP-binding</keyword>
<dbReference type="RefSeq" id="WP_086274284.1">
    <property type="nucleotide sequence ID" value="NZ_NGKU01000001.1"/>
</dbReference>
<keyword evidence="5 8" id="KW-0418">Kinase</keyword>
<dbReference type="PROSITE" id="PS51219">
    <property type="entry name" value="DPCK"/>
    <property type="match status" value="1"/>
</dbReference>
<dbReference type="EMBL" id="NGKU01000001">
    <property type="protein sequence ID" value="OTN76309.1"/>
    <property type="molecule type" value="Genomic_DNA"/>
</dbReference>
<evidence type="ECO:0000256" key="6">
    <source>
        <dbReference type="ARBA" id="ARBA00022840"/>
    </source>
</evidence>
<dbReference type="UniPathway" id="UPA00241">
    <property type="reaction ID" value="UER00356"/>
</dbReference>
<dbReference type="STRING" id="1834191.A5886_001386"/>
<dbReference type="HAMAP" id="MF_00376">
    <property type="entry name" value="Dephospho_CoA_kinase"/>
    <property type="match status" value="1"/>
</dbReference>
<organism evidence="10 11">
    <name type="scientific">Candidatus Enterococcus testudinis</name>
    <dbReference type="NCBI Taxonomy" id="1834191"/>
    <lineage>
        <taxon>Bacteria</taxon>
        <taxon>Bacillati</taxon>
        <taxon>Bacillota</taxon>
        <taxon>Bacilli</taxon>
        <taxon>Lactobacillales</taxon>
        <taxon>Enterococcaceae</taxon>
        <taxon>Enterococcus</taxon>
    </lineage>
</organism>
<dbReference type="Gene3D" id="3.40.50.300">
    <property type="entry name" value="P-loop containing nucleotide triphosphate hydrolases"/>
    <property type="match status" value="1"/>
</dbReference>
<proteinExistence type="inferred from homology"/>
<comment type="catalytic activity">
    <reaction evidence="8">
        <text>3'-dephospho-CoA + ATP = ADP + CoA + H(+)</text>
        <dbReference type="Rhea" id="RHEA:18245"/>
        <dbReference type="ChEBI" id="CHEBI:15378"/>
        <dbReference type="ChEBI" id="CHEBI:30616"/>
        <dbReference type="ChEBI" id="CHEBI:57287"/>
        <dbReference type="ChEBI" id="CHEBI:57328"/>
        <dbReference type="ChEBI" id="CHEBI:456216"/>
        <dbReference type="EC" id="2.7.1.24"/>
    </reaction>
</comment>
<evidence type="ECO:0000256" key="3">
    <source>
        <dbReference type="ARBA" id="ARBA00022679"/>
    </source>
</evidence>
<sequence length="200" mass="22190">MSFYLGITGGIATGKSTAVAHFQQLGFPIVDADLIAREVVLPGTPGLASVVAAFGETILTDQGALNRDFLGEIVFSDGDKRKQLNQLLSPFIRQEILHQMATFKEQPLVIVDIPLLYEAGYDQYMDQVAVIYVPEAIQKQRLMIRNQLSEAEADLRIASQLPIEKKKVRADVVFDNQDSVADLIQQIDAWIEDFIGKVQV</sequence>
<evidence type="ECO:0000256" key="1">
    <source>
        <dbReference type="ARBA" id="ARBA00009018"/>
    </source>
</evidence>
<dbReference type="EC" id="2.7.1.24" evidence="8 9"/>
<dbReference type="AlphaFoldDB" id="A0A242A5W7"/>
<keyword evidence="11" id="KW-1185">Reference proteome</keyword>
<keyword evidence="2 8" id="KW-0963">Cytoplasm</keyword>
<reference evidence="10 11" key="1">
    <citation type="submission" date="2017-05" db="EMBL/GenBank/DDBJ databases">
        <title>The Genome Sequence of Enterococcus sp. 8G7_MSG3316.</title>
        <authorList>
            <consortium name="The Broad Institute Genomics Platform"/>
            <consortium name="The Broad Institute Genomic Center for Infectious Diseases"/>
            <person name="Earl A."/>
            <person name="Manson A."/>
            <person name="Schwartman J."/>
            <person name="Gilmore M."/>
            <person name="Abouelleil A."/>
            <person name="Cao P."/>
            <person name="Chapman S."/>
            <person name="Cusick C."/>
            <person name="Shea T."/>
            <person name="Young S."/>
            <person name="Neafsey D."/>
            <person name="Nusbaum C."/>
            <person name="Birren B."/>
        </authorList>
    </citation>
    <scope>NUCLEOTIDE SEQUENCE [LARGE SCALE GENOMIC DNA]</scope>
    <source>
        <strain evidence="10 11">8G7_MSG3316</strain>
    </source>
</reference>